<dbReference type="Proteomes" id="UP000430345">
    <property type="component" value="Unassembled WGS sequence"/>
</dbReference>
<dbReference type="AlphaFoldDB" id="A0A6I1ML74"/>
<feature type="signal peptide" evidence="1">
    <location>
        <begin position="1"/>
        <end position="23"/>
    </location>
</feature>
<accession>A0A6I1ML74</accession>
<evidence type="ECO:0008006" key="4">
    <source>
        <dbReference type="Google" id="ProtNLM"/>
    </source>
</evidence>
<name>A0A6I1ML74_9CLOT</name>
<evidence type="ECO:0000313" key="2">
    <source>
        <dbReference type="EMBL" id="MPQ44256.1"/>
    </source>
</evidence>
<dbReference type="EMBL" id="WHJC01000179">
    <property type="protein sequence ID" value="MPQ44256.1"/>
    <property type="molecule type" value="Genomic_DNA"/>
</dbReference>
<keyword evidence="1" id="KW-0732">Signal</keyword>
<dbReference type="RefSeq" id="WP_152890571.1">
    <property type="nucleotide sequence ID" value="NZ_WHJC01000179.1"/>
</dbReference>
<gene>
    <name evidence="2" type="ORF">GBZ86_10845</name>
</gene>
<organism evidence="2 3">
    <name type="scientific">Clostridium tarantellae</name>
    <dbReference type="NCBI Taxonomy" id="39493"/>
    <lineage>
        <taxon>Bacteria</taxon>
        <taxon>Bacillati</taxon>
        <taxon>Bacillota</taxon>
        <taxon>Clostridia</taxon>
        <taxon>Eubacteriales</taxon>
        <taxon>Clostridiaceae</taxon>
        <taxon>Clostridium</taxon>
    </lineage>
</organism>
<feature type="non-terminal residue" evidence="2">
    <location>
        <position position="173"/>
    </location>
</feature>
<keyword evidence="3" id="KW-1185">Reference proteome</keyword>
<proteinExistence type="predicted"/>
<evidence type="ECO:0000256" key="1">
    <source>
        <dbReference type="SAM" id="SignalP"/>
    </source>
</evidence>
<dbReference type="PROSITE" id="PS51257">
    <property type="entry name" value="PROKAR_LIPOPROTEIN"/>
    <property type="match status" value="1"/>
</dbReference>
<feature type="chain" id="PRO_5039627663" description="Lipoprotein" evidence="1">
    <location>
        <begin position="24"/>
        <end position="173"/>
    </location>
</feature>
<sequence>MKIKKLNLIFLFLLLLLAGCDEMSGPTERIEVVNNPIEVIEDDKKPIEVKFRDTYKQFRNNKKNINNKELNGLTFNDETFANFKDTNMDIKEYEEWFLKNAAMKGINKDNLKLALNKVNLSLDDKLLKYPIIIDTIIFKNKECYAIAYTWDYKENVKDKTKLKKVCALNNKMI</sequence>
<reference evidence="2 3" key="1">
    <citation type="submission" date="2019-10" db="EMBL/GenBank/DDBJ databases">
        <title>The Genome Sequence of Clostridium tarantellae Isolated from Fish Brain.</title>
        <authorList>
            <person name="Bano L."/>
            <person name="Kiel M."/>
            <person name="Sales G."/>
            <person name="Doxey A.C."/>
            <person name="Mansfield M.J."/>
            <person name="Schiavone M."/>
            <person name="Rossetto O."/>
            <person name="Pirazzini M."/>
            <person name="Dobrindt U."/>
            <person name="Montecucco C."/>
        </authorList>
    </citation>
    <scope>NUCLEOTIDE SEQUENCE [LARGE SCALE GENOMIC DNA]</scope>
    <source>
        <strain evidence="2 3">DSM 3997</strain>
    </source>
</reference>
<evidence type="ECO:0000313" key="3">
    <source>
        <dbReference type="Proteomes" id="UP000430345"/>
    </source>
</evidence>
<comment type="caution">
    <text evidence="2">The sequence shown here is derived from an EMBL/GenBank/DDBJ whole genome shotgun (WGS) entry which is preliminary data.</text>
</comment>
<protein>
    <recommendedName>
        <fullName evidence="4">Lipoprotein</fullName>
    </recommendedName>
</protein>